<evidence type="ECO:0000313" key="1">
    <source>
        <dbReference type="EMBL" id="PAU67922.1"/>
    </source>
</evidence>
<sequence>MRQQWNPTSTIRGKAGDANVAGLGNVMMKGTCRLTLRMRMMSAAATSTMTIATTNTRAYADRVDGREHGHAGTGGLGIGREFRALHLLVVGAAFGGAFLRHQRGQSRDVLLVLLTEGLVEVRSIIDARADVAAGARLAAGALFVNLDPLFSDALVRPLRVAIATRSTSAEPCTYAHFVCTTGGYAMRSSLLCSPAASRHVIVATGCVLSAPTPFDGVNVNVADVAASFHVKLIVDPSAA</sequence>
<protein>
    <submittedName>
        <fullName evidence="1">Uncharacterized protein</fullName>
    </submittedName>
</protein>
<evidence type="ECO:0000313" key="2">
    <source>
        <dbReference type="Proteomes" id="UP000218399"/>
    </source>
</evidence>
<gene>
    <name evidence="1" type="ORF">B1526_0897</name>
</gene>
<keyword evidence="2" id="KW-1185">Reference proteome</keyword>
<organism evidence="1 2">
    <name type="scientific">Bifidobacterium criceti</name>
    <dbReference type="NCBI Taxonomy" id="1960969"/>
    <lineage>
        <taxon>Bacteria</taxon>
        <taxon>Bacillati</taxon>
        <taxon>Actinomycetota</taxon>
        <taxon>Actinomycetes</taxon>
        <taxon>Bifidobacteriales</taxon>
        <taxon>Bifidobacteriaceae</taxon>
        <taxon>Bifidobacterium</taxon>
    </lineage>
</organism>
<proteinExistence type="predicted"/>
<dbReference type="EMBL" id="MVOH01000008">
    <property type="protein sequence ID" value="PAU67922.1"/>
    <property type="molecule type" value="Genomic_DNA"/>
</dbReference>
<name>A0A2A2EG37_9BIFI</name>
<dbReference type="Proteomes" id="UP000218399">
    <property type="component" value="Unassembled WGS sequence"/>
</dbReference>
<accession>A0A2A2EG37</accession>
<reference evidence="1 2" key="1">
    <citation type="journal article" date="2017" name="ISME J.">
        <title>Unveiling bifidobacterial biogeography across the mammalian branch of the tree of life.</title>
        <authorList>
            <person name="Milani C."/>
            <person name="Mangifesta M."/>
            <person name="Mancabelli L."/>
            <person name="Lugli G.A."/>
            <person name="James K."/>
            <person name="Duranti S."/>
            <person name="Turroni F."/>
            <person name="Ferrario C."/>
            <person name="Ossiprandi M.C."/>
            <person name="van Sinderen D."/>
            <person name="Ventura M."/>
        </authorList>
    </citation>
    <scope>NUCLEOTIDE SEQUENCE [LARGE SCALE GENOMIC DNA]</scope>
    <source>
        <strain evidence="2">Ham19E</strain>
    </source>
</reference>
<comment type="caution">
    <text evidence="1">The sequence shown here is derived from an EMBL/GenBank/DDBJ whole genome shotgun (WGS) entry which is preliminary data.</text>
</comment>
<dbReference type="AlphaFoldDB" id="A0A2A2EG37"/>